<dbReference type="Proteomes" id="UP001608902">
    <property type="component" value="Unassembled WGS sequence"/>
</dbReference>
<accession>A0ABD6ERR3</accession>
<evidence type="ECO:0000313" key="3">
    <source>
        <dbReference type="Proteomes" id="UP001608902"/>
    </source>
</evidence>
<feature type="region of interest" description="Disordered" evidence="1">
    <location>
        <begin position="57"/>
        <end position="82"/>
    </location>
</feature>
<name>A0ABD6ERR3_9BILA</name>
<reference evidence="2 3" key="1">
    <citation type="submission" date="2024-08" db="EMBL/GenBank/DDBJ databases">
        <title>Gnathostoma spinigerum genome.</title>
        <authorList>
            <person name="Gonzalez-Bertolin B."/>
            <person name="Monzon S."/>
            <person name="Zaballos A."/>
            <person name="Jimenez P."/>
            <person name="Dekumyoy P."/>
            <person name="Varona S."/>
            <person name="Cuesta I."/>
            <person name="Sumanam S."/>
            <person name="Adisakwattana P."/>
            <person name="Gasser R.B."/>
            <person name="Hernandez-Gonzalez A."/>
            <person name="Young N.D."/>
            <person name="Perteguer M.J."/>
        </authorList>
    </citation>
    <scope>NUCLEOTIDE SEQUENCE [LARGE SCALE GENOMIC DNA]</scope>
    <source>
        <strain evidence="2">AL3</strain>
        <tissue evidence="2">Liver</tissue>
    </source>
</reference>
<dbReference type="EMBL" id="JBGFUD010004129">
    <property type="protein sequence ID" value="MFH4979382.1"/>
    <property type="molecule type" value="Genomic_DNA"/>
</dbReference>
<evidence type="ECO:0000313" key="2">
    <source>
        <dbReference type="EMBL" id="MFH4979382.1"/>
    </source>
</evidence>
<proteinExistence type="predicted"/>
<keyword evidence="3" id="KW-1185">Reference proteome</keyword>
<comment type="caution">
    <text evidence="2">The sequence shown here is derived from an EMBL/GenBank/DDBJ whole genome shotgun (WGS) entry which is preliminary data.</text>
</comment>
<organism evidence="2 3">
    <name type="scientific">Gnathostoma spinigerum</name>
    <dbReference type="NCBI Taxonomy" id="75299"/>
    <lineage>
        <taxon>Eukaryota</taxon>
        <taxon>Metazoa</taxon>
        <taxon>Ecdysozoa</taxon>
        <taxon>Nematoda</taxon>
        <taxon>Chromadorea</taxon>
        <taxon>Rhabditida</taxon>
        <taxon>Spirurina</taxon>
        <taxon>Gnathostomatomorpha</taxon>
        <taxon>Gnathostomatoidea</taxon>
        <taxon>Gnathostomatidae</taxon>
        <taxon>Gnathostoma</taxon>
    </lineage>
</organism>
<gene>
    <name evidence="2" type="ORF">AB6A40_006091</name>
</gene>
<evidence type="ECO:0000256" key="1">
    <source>
        <dbReference type="SAM" id="MobiDB-lite"/>
    </source>
</evidence>
<dbReference type="AlphaFoldDB" id="A0ABD6ERR3"/>
<sequence>MKDTERALTYVQNGTVRFERSRPGMENLEFDRISMRFQKQPILSSKDLFEKLKKKTERRAKENGAEVIDLPDENEMDYKENK</sequence>
<protein>
    <submittedName>
        <fullName evidence="2">Uncharacterized protein</fullName>
    </submittedName>
</protein>